<keyword evidence="2" id="KW-1133">Transmembrane helix</keyword>
<accession>A0A0B7N446</accession>
<dbReference type="EMBL" id="LN727569">
    <property type="protein sequence ID" value="CEP12177.1"/>
    <property type="molecule type" value="Genomic_DNA"/>
</dbReference>
<dbReference type="OrthoDB" id="2290256at2759"/>
<feature type="region of interest" description="Disordered" evidence="1">
    <location>
        <begin position="1"/>
        <end position="332"/>
    </location>
</feature>
<dbReference type="Proteomes" id="UP000054107">
    <property type="component" value="Unassembled WGS sequence"/>
</dbReference>
<feature type="transmembrane region" description="Helical" evidence="2">
    <location>
        <begin position="710"/>
        <end position="732"/>
    </location>
</feature>
<keyword evidence="2" id="KW-0812">Transmembrane</keyword>
<keyword evidence="4" id="KW-1185">Reference proteome</keyword>
<feature type="compositionally biased region" description="Acidic residues" evidence="1">
    <location>
        <begin position="296"/>
        <end position="306"/>
    </location>
</feature>
<feature type="compositionally biased region" description="Polar residues" evidence="1">
    <location>
        <begin position="126"/>
        <end position="148"/>
    </location>
</feature>
<feature type="compositionally biased region" description="Low complexity" evidence="1">
    <location>
        <begin position="155"/>
        <end position="176"/>
    </location>
</feature>
<feature type="compositionally biased region" description="Basic residues" evidence="1">
    <location>
        <begin position="16"/>
        <end position="25"/>
    </location>
</feature>
<gene>
    <name evidence="3" type="primary">PARPA_06110.1 scaffold 21287</name>
</gene>
<evidence type="ECO:0000313" key="3">
    <source>
        <dbReference type="EMBL" id="CEP12177.1"/>
    </source>
</evidence>
<reference evidence="3 4" key="1">
    <citation type="submission" date="2014-09" db="EMBL/GenBank/DDBJ databases">
        <authorList>
            <person name="Ellenberger Sabrina"/>
        </authorList>
    </citation>
    <scope>NUCLEOTIDE SEQUENCE [LARGE SCALE GENOMIC DNA]</scope>
    <source>
        <strain evidence="3 4">CBS 412.66</strain>
    </source>
</reference>
<feature type="compositionally biased region" description="Low complexity" evidence="1">
    <location>
        <begin position="26"/>
        <end position="44"/>
    </location>
</feature>
<evidence type="ECO:0000256" key="1">
    <source>
        <dbReference type="SAM" id="MobiDB-lite"/>
    </source>
</evidence>
<feature type="compositionally biased region" description="Acidic residues" evidence="1">
    <location>
        <begin position="391"/>
        <end position="411"/>
    </location>
</feature>
<sequence>MFRNAPKDVNPQPNKLLKKKDHSRSHSSVSASTSAAQNTNNNDTFKLNDANSRGWLESTGVQVNPSRSVDKKPHRRKQSKELSQKGAVSVEDIYTLTEMTTKLPKVTPQATTSKNKHKARDHQRQTSEPSSSTQRPLELSTSLPTTGTAPLEIPIITTSSDLITSSSSKSSLSSSLDLGQEHRRSWLHGKKKDSSKSPAASIVDEFYQKNPKEDKALSRIHSINITSLSDLKLGHKKVPHQQKESDNLQLANQTYLLDDLDDKQERKHEASGDIFFEEANDDSHETRSDIFMTISSDEDQDEEEEDQNHAAPKKLRQQEGQPEAPSEVQADEEKEQTIIMNFDYFTLPTEVKGLIDAYQHKGKVERKRMVVKYRQESTSANTSDVSSSVMQEDDDEDYDDDDDEEDDDAEDGSNRKNIVYYRDLIVGEKEKINYKSNPVRDIAILTTTRLDNIEFIKLIQLPSEEPLDQGPLLDLHVSLFGDPNNDADMIAEAEEFDTMLHDIESKLVLLDGFKKESRSFLQDHISTMESLNLYQHHENEIPKLPRTHSQPSLIGSAQKPNTIPYLSSTSSGSSFTSTNSFSSSSSSSSGVILRPTREMLSHKNSYNRHSQSMYIDHTAVKSRDPFTYRQEEIGYLIKSLKSELVEFKSSLLNTEDLVADVQVDMKDFRARMETYIKDIPESHYSALKRLEVDVESILSKRAKNPWMDTGYALLSYLLTVFALGVWIVIYIAKWSKKVLMFPRKLWGDYSSYLVERNKVVKKASLLSVTSGKSTSLFEENDDQIRQRSAAK</sequence>
<evidence type="ECO:0000313" key="4">
    <source>
        <dbReference type="Proteomes" id="UP000054107"/>
    </source>
</evidence>
<feature type="compositionally biased region" description="Low complexity" evidence="1">
    <location>
        <begin position="377"/>
        <end position="389"/>
    </location>
</feature>
<organism evidence="3 4">
    <name type="scientific">Parasitella parasitica</name>
    <dbReference type="NCBI Taxonomy" id="35722"/>
    <lineage>
        <taxon>Eukaryota</taxon>
        <taxon>Fungi</taxon>
        <taxon>Fungi incertae sedis</taxon>
        <taxon>Mucoromycota</taxon>
        <taxon>Mucoromycotina</taxon>
        <taxon>Mucoromycetes</taxon>
        <taxon>Mucorales</taxon>
        <taxon>Mucorineae</taxon>
        <taxon>Mucoraceae</taxon>
        <taxon>Parasitella</taxon>
    </lineage>
</organism>
<keyword evidence="2" id="KW-0472">Membrane</keyword>
<proteinExistence type="predicted"/>
<feature type="region of interest" description="Disordered" evidence="1">
    <location>
        <begin position="374"/>
        <end position="414"/>
    </location>
</feature>
<name>A0A0B7N446_9FUNG</name>
<evidence type="ECO:0000256" key="2">
    <source>
        <dbReference type="SAM" id="Phobius"/>
    </source>
</evidence>
<dbReference type="STRING" id="35722.A0A0B7N446"/>
<feature type="compositionally biased region" description="Basic and acidic residues" evidence="1">
    <location>
        <begin position="206"/>
        <end position="217"/>
    </location>
</feature>
<dbReference type="AlphaFoldDB" id="A0A0B7N446"/>
<protein>
    <submittedName>
        <fullName evidence="3">Uncharacterized protein</fullName>
    </submittedName>
</protein>